<feature type="domain" description="VanZ-like" evidence="2">
    <location>
        <begin position="73"/>
        <end position="201"/>
    </location>
</feature>
<keyword evidence="1" id="KW-0812">Transmembrane</keyword>
<gene>
    <name evidence="3" type="ORF">A6J77_005260</name>
</gene>
<dbReference type="InterPro" id="IPR006976">
    <property type="entry name" value="VanZ-like"/>
</dbReference>
<proteinExistence type="predicted"/>
<feature type="transmembrane region" description="Helical" evidence="1">
    <location>
        <begin position="64"/>
        <end position="85"/>
    </location>
</feature>
<dbReference type="EMBL" id="NBTM02000001">
    <property type="protein sequence ID" value="PNL91659.1"/>
    <property type="molecule type" value="Genomic_DNA"/>
</dbReference>
<protein>
    <submittedName>
        <fullName evidence="3">VanZ family protein</fullName>
    </submittedName>
</protein>
<keyword evidence="1" id="KW-1133">Transmembrane helix</keyword>
<organism evidence="3 4">
    <name type="scientific">Aerococcus viridans</name>
    <dbReference type="NCBI Taxonomy" id="1377"/>
    <lineage>
        <taxon>Bacteria</taxon>
        <taxon>Bacillati</taxon>
        <taxon>Bacillota</taxon>
        <taxon>Bacilli</taxon>
        <taxon>Lactobacillales</taxon>
        <taxon>Aerococcaceae</taxon>
        <taxon>Aerococcus</taxon>
    </lineage>
</organism>
<dbReference type="Pfam" id="PF04892">
    <property type="entry name" value="VanZ"/>
    <property type="match status" value="1"/>
</dbReference>
<reference evidence="4" key="1">
    <citation type="submission" date="2017-12" db="EMBL/GenBank/DDBJ databases">
        <title>FDA dAtabase for Regulatory Grade micrObial Sequences (FDA-ARGOS): Supporting development and validation of Infectious Disease Dx tests.</title>
        <authorList>
            <person name="Hoffmann M."/>
            <person name="Allard M."/>
            <person name="Evans P."/>
            <person name="Brown E."/>
            <person name="Tallon L."/>
            <person name="Sadzewicz L."/>
            <person name="Sengamalay N."/>
            <person name="Ott S."/>
            <person name="Godinez A."/>
            <person name="Nagaraj S."/>
            <person name="Vavikolanu K."/>
            <person name="Aluvathingal J."/>
            <person name="Nadendla S."/>
            <person name="Sichtig H."/>
        </authorList>
    </citation>
    <scope>NUCLEOTIDE SEQUENCE [LARGE SCALE GENOMIC DNA]</scope>
    <source>
        <strain evidence="4">FDAARGOS_249</strain>
    </source>
</reference>
<dbReference type="RefSeq" id="WP_083068799.1">
    <property type="nucleotide sequence ID" value="NZ_JALXKY010000004.1"/>
</dbReference>
<feature type="transmembrane region" description="Helical" evidence="1">
    <location>
        <begin position="35"/>
        <end position="52"/>
    </location>
</feature>
<evidence type="ECO:0000256" key="1">
    <source>
        <dbReference type="SAM" id="Phobius"/>
    </source>
</evidence>
<evidence type="ECO:0000259" key="2">
    <source>
        <dbReference type="Pfam" id="PF04892"/>
    </source>
</evidence>
<accession>A0A2J9PMT6</accession>
<dbReference type="AlphaFoldDB" id="A0A2J9PMT6"/>
<dbReference type="InterPro" id="IPR053150">
    <property type="entry name" value="Teicoplanin_resist-assoc"/>
</dbReference>
<evidence type="ECO:0000313" key="3">
    <source>
        <dbReference type="EMBL" id="PNL91659.1"/>
    </source>
</evidence>
<comment type="caution">
    <text evidence="3">The sequence shown here is derived from an EMBL/GenBank/DDBJ whole genome shotgun (WGS) entry which is preliminary data.</text>
</comment>
<evidence type="ECO:0000313" key="4">
    <source>
        <dbReference type="Proteomes" id="UP000192813"/>
    </source>
</evidence>
<feature type="transmembrane region" description="Helical" evidence="1">
    <location>
        <begin position="125"/>
        <end position="146"/>
    </location>
</feature>
<sequence length="216" mass="25672">MYFLGPLLIWLEDISAGRILNFHLVELSLFSLDKTIFYMIALLVIQAGIIFYKRSKNTNYSIDWFREAIKFIFTIYLILLVHLTVLRYDWQWWQASFNFERSLSELNWVPLVDTIKLRNGSAFSFWYNFFGNVVWFFPFGMMLPYIFKMKRAFFITLLWGLLFSVSIETMQFYLETGVSHIDDVIFNGAGVIIGYLIYDILKISNRYIKGRRNTNG</sequence>
<name>A0A2J9PMT6_9LACT</name>
<keyword evidence="1" id="KW-0472">Membrane</keyword>
<feature type="transmembrane region" description="Helical" evidence="1">
    <location>
        <begin position="153"/>
        <end position="172"/>
    </location>
</feature>
<dbReference type="Proteomes" id="UP000192813">
    <property type="component" value="Unassembled WGS sequence"/>
</dbReference>
<dbReference type="PANTHER" id="PTHR36834:SF1">
    <property type="entry name" value="INTEGRAL MEMBRANE PROTEIN"/>
    <property type="match status" value="1"/>
</dbReference>
<feature type="transmembrane region" description="Helical" evidence="1">
    <location>
        <begin position="184"/>
        <end position="201"/>
    </location>
</feature>
<dbReference type="PANTHER" id="PTHR36834">
    <property type="entry name" value="MEMBRANE PROTEIN-RELATED"/>
    <property type="match status" value="1"/>
</dbReference>